<dbReference type="AlphaFoldDB" id="A0A3P6NXJ8"/>
<reference evidence="2 3" key="1">
    <citation type="submission" date="2018-11" db="EMBL/GenBank/DDBJ databases">
        <authorList>
            <consortium name="Pathogen Informatics"/>
        </authorList>
    </citation>
    <scope>NUCLEOTIDE SEQUENCE [LARGE SCALE GENOMIC DNA]</scope>
</reference>
<dbReference type="EMBL" id="UYRR01003604">
    <property type="protein sequence ID" value="VDK20255.1"/>
    <property type="molecule type" value="Genomic_DNA"/>
</dbReference>
<dbReference type="InterPro" id="IPR010480">
    <property type="entry name" value="Pepsin-I3"/>
</dbReference>
<proteinExistence type="predicted"/>
<evidence type="ECO:0000313" key="2">
    <source>
        <dbReference type="EMBL" id="VDK20255.1"/>
    </source>
</evidence>
<dbReference type="Pfam" id="PF06394">
    <property type="entry name" value="Pepsin-I3"/>
    <property type="match status" value="1"/>
</dbReference>
<sequence>MHNYSTDCTQPPAFCPQFTMKMYNFPGCTILGNKLYKNSEFVRDLNAQDVQQLKQFIAENAEYQSNETAFNLENANNPEYQRAILMAGNVPVSFPGAPQPPSPPQFC</sequence>
<evidence type="ECO:0000259" key="1">
    <source>
        <dbReference type="Pfam" id="PF06394"/>
    </source>
</evidence>
<gene>
    <name evidence="2" type="ORF">ASIM_LOCUS2619</name>
</gene>
<evidence type="ECO:0000313" key="3">
    <source>
        <dbReference type="Proteomes" id="UP000267096"/>
    </source>
</evidence>
<dbReference type="SUPFAM" id="SSF55149">
    <property type="entry name" value="Pepsin inhibitor-3"/>
    <property type="match status" value="1"/>
</dbReference>
<organism evidence="2 3">
    <name type="scientific">Anisakis simplex</name>
    <name type="common">Herring worm</name>
    <dbReference type="NCBI Taxonomy" id="6269"/>
    <lineage>
        <taxon>Eukaryota</taxon>
        <taxon>Metazoa</taxon>
        <taxon>Ecdysozoa</taxon>
        <taxon>Nematoda</taxon>
        <taxon>Chromadorea</taxon>
        <taxon>Rhabditida</taxon>
        <taxon>Spirurina</taxon>
        <taxon>Ascaridomorpha</taxon>
        <taxon>Ascaridoidea</taxon>
        <taxon>Anisakidae</taxon>
        <taxon>Anisakis</taxon>
        <taxon>Anisakis simplex complex</taxon>
    </lineage>
</organism>
<name>A0A3P6NXJ8_ANISI</name>
<dbReference type="Gene3D" id="3.30.1120.50">
    <property type="entry name" value="Pepsin inhibitor-3"/>
    <property type="match status" value="1"/>
</dbReference>
<dbReference type="InterPro" id="IPR038412">
    <property type="entry name" value="Pepsin-I3_sf"/>
</dbReference>
<accession>A0A3P6NXJ8</accession>
<keyword evidence="3" id="KW-1185">Reference proteome</keyword>
<protein>
    <recommendedName>
        <fullName evidence="1">Pepsin inhibitor-3-like repeated domain-containing protein</fullName>
    </recommendedName>
</protein>
<dbReference type="Proteomes" id="UP000267096">
    <property type="component" value="Unassembled WGS sequence"/>
</dbReference>
<feature type="domain" description="Pepsin inhibitor-3-like repeated" evidence="1">
    <location>
        <begin position="12"/>
        <end position="66"/>
    </location>
</feature>